<accession>A0A6P1MI10</accession>
<dbReference type="InterPro" id="IPR014710">
    <property type="entry name" value="RmlC-like_jellyroll"/>
</dbReference>
<dbReference type="InterPro" id="IPR012318">
    <property type="entry name" value="HTH_CRP"/>
</dbReference>
<dbReference type="RefSeq" id="WP_162363136.1">
    <property type="nucleotide sequence ID" value="NZ_CP047591.1"/>
</dbReference>
<dbReference type="InterPro" id="IPR018490">
    <property type="entry name" value="cNMP-bd_dom_sf"/>
</dbReference>
<evidence type="ECO:0000256" key="3">
    <source>
        <dbReference type="ARBA" id="ARBA00023163"/>
    </source>
</evidence>
<keyword evidence="2" id="KW-0238">DNA-binding</keyword>
<dbReference type="InterPro" id="IPR000595">
    <property type="entry name" value="cNMP-bd_dom"/>
</dbReference>
<dbReference type="AlphaFoldDB" id="A0A6P1MI10"/>
<feature type="domain" description="HTH crp-type" evidence="5">
    <location>
        <begin position="154"/>
        <end position="223"/>
    </location>
</feature>
<dbReference type="GO" id="GO:0003677">
    <property type="term" value="F:DNA binding"/>
    <property type="evidence" value="ECO:0007669"/>
    <property type="project" value="UniProtKB-KW"/>
</dbReference>
<dbReference type="GO" id="GO:0005829">
    <property type="term" value="C:cytosol"/>
    <property type="evidence" value="ECO:0007669"/>
    <property type="project" value="TreeGrafter"/>
</dbReference>
<dbReference type="CDD" id="cd00038">
    <property type="entry name" value="CAP_ED"/>
    <property type="match status" value="1"/>
</dbReference>
<dbReference type="SUPFAM" id="SSF46785">
    <property type="entry name" value="Winged helix' DNA-binding domain"/>
    <property type="match status" value="1"/>
</dbReference>
<dbReference type="Proteomes" id="UP000463883">
    <property type="component" value="Chromosome"/>
</dbReference>
<dbReference type="InterPro" id="IPR036390">
    <property type="entry name" value="WH_DNA-bd_sf"/>
</dbReference>
<dbReference type="SMART" id="SM00419">
    <property type="entry name" value="HTH_CRP"/>
    <property type="match status" value="1"/>
</dbReference>
<keyword evidence="7" id="KW-1185">Reference proteome</keyword>
<evidence type="ECO:0000313" key="7">
    <source>
        <dbReference type="Proteomes" id="UP000463883"/>
    </source>
</evidence>
<dbReference type="KEGG" id="amic:Ami3637_14175"/>
<name>A0A6P1MI10_9FIRM</name>
<reference evidence="6 7" key="1">
    <citation type="submission" date="2020-01" db="EMBL/GenBank/DDBJ databases">
        <title>Genomic analysis of Aminipila sp. CBA3637.</title>
        <authorList>
            <person name="Kim Y.B."/>
            <person name="Roh S.W."/>
        </authorList>
    </citation>
    <scope>NUCLEOTIDE SEQUENCE [LARGE SCALE GENOMIC DNA]</scope>
    <source>
        <strain evidence="6 7">CBA3637</strain>
    </source>
</reference>
<keyword evidence="1" id="KW-0805">Transcription regulation</keyword>
<dbReference type="PROSITE" id="PS50042">
    <property type="entry name" value="CNMP_BINDING_3"/>
    <property type="match status" value="1"/>
</dbReference>
<evidence type="ECO:0000256" key="2">
    <source>
        <dbReference type="ARBA" id="ARBA00023125"/>
    </source>
</evidence>
<evidence type="ECO:0000313" key="6">
    <source>
        <dbReference type="EMBL" id="QHI73371.1"/>
    </source>
</evidence>
<feature type="domain" description="Cyclic nucleotide-binding" evidence="4">
    <location>
        <begin position="13"/>
        <end position="115"/>
    </location>
</feature>
<gene>
    <name evidence="6" type="ORF">Ami3637_14175</name>
</gene>
<dbReference type="PROSITE" id="PS51063">
    <property type="entry name" value="HTH_CRP_2"/>
    <property type="match status" value="1"/>
</dbReference>
<dbReference type="GO" id="GO:0003700">
    <property type="term" value="F:DNA-binding transcription factor activity"/>
    <property type="evidence" value="ECO:0007669"/>
    <property type="project" value="TreeGrafter"/>
</dbReference>
<keyword evidence="3" id="KW-0804">Transcription</keyword>
<dbReference type="EMBL" id="CP047591">
    <property type="protein sequence ID" value="QHI73371.1"/>
    <property type="molecule type" value="Genomic_DNA"/>
</dbReference>
<dbReference type="Pfam" id="PF13545">
    <property type="entry name" value="HTH_Crp_2"/>
    <property type="match status" value="1"/>
</dbReference>
<sequence>MKKYLYILKNNPLFARIDENDLESMLVCLSATVKDYSKNEIILMAGDKISKVGIVVEGSVQIVKEDILGNRNIIAQIDTGQIFAEAFSCAVTEKLPVSVIASANCTVMFIDYKRIIYTCNNSCIFHHKLLENMLGILARKNILLNNKIEHISKRTTREKALSFLFSQAQQQEKRAFRIPFNRQELADYLCVDRSALSNELSKLREEGIIEFNRNEFQLLIDEFN</sequence>
<evidence type="ECO:0000259" key="4">
    <source>
        <dbReference type="PROSITE" id="PS50042"/>
    </source>
</evidence>
<organism evidence="6 7">
    <name type="scientific">Aminipila terrae</name>
    <dbReference type="NCBI Taxonomy" id="2697030"/>
    <lineage>
        <taxon>Bacteria</taxon>
        <taxon>Bacillati</taxon>
        <taxon>Bacillota</taxon>
        <taxon>Clostridia</taxon>
        <taxon>Peptostreptococcales</taxon>
        <taxon>Anaerovoracaceae</taxon>
        <taxon>Aminipila</taxon>
    </lineage>
</organism>
<evidence type="ECO:0000256" key="1">
    <source>
        <dbReference type="ARBA" id="ARBA00023015"/>
    </source>
</evidence>
<proteinExistence type="predicted"/>
<dbReference type="PANTHER" id="PTHR24567">
    <property type="entry name" value="CRP FAMILY TRANSCRIPTIONAL REGULATORY PROTEIN"/>
    <property type="match status" value="1"/>
</dbReference>
<evidence type="ECO:0000259" key="5">
    <source>
        <dbReference type="PROSITE" id="PS51063"/>
    </source>
</evidence>
<dbReference type="Gene3D" id="2.60.120.10">
    <property type="entry name" value="Jelly Rolls"/>
    <property type="match status" value="1"/>
</dbReference>
<dbReference type="Pfam" id="PF00027">
    <property type="entry name" value="cNMP_binding"/>
    <property type="match status" value="1"/>
</dbReference>
<dbReference type="SUPFAM" id="SSF51206">
    <property type="entry name" value="cAMP-binding domain-like"/>
    <property type="match status" value="1"/>
</dbReference>
<protein>
    <submittedName>
        <fullName evidence="6">Cyclic nucleotide-binding domain-containing protein</fullName>
    </submittedName>
</protein>
<dbReference type="InterPro" id="IPR050397">
    <property type="entry name" value="Env_Response_Regulators"/>
</dbReference>
<dbReference type="PANTHER" id="PTHR24567:SF58">
    <property type="entry name" value="CYCLIC AMP-BINDING REGULATORY PROTEIN"/>
    <property type="match status" value="1"/>
</dbReference>